<dbReference type="InterPro" id="IPR051531">
    <property type="entry name" value="N-acetyltransferase"/>
</dbReference>
<gene>
    <name evidence="2" type="ORF">H9932_08775</name>
</gene>
<accession>A0A9D2Q0H2</accession>
<evidence type="ECO:0000313" key="3">
    <source>
        <dbReference type="Proteomes" id="UP000823854"/>
    </source>
</evidence>
<dbReference type="SUPFAM" id="SSF55729">
    <property type="entry name" value="Acyl-CoA N-acyltransferases (Nat)"/>
    <property type="match status" value="1"/>
</dbReference>
<dbReference type="InterPro" id="IPR016181">
    <property type="entry name" value="Acyl_CoA_acyltransferase"/>
</dbReference>
<reference evidence="2" key="2">
    <citation type="submission" date="2021-04" db="EMBL/GenBank/DDBJ databases">
        <authorList>
            <person name="Gilroy R."/>
        </authorList>
    </citation>
    <scope>NUCLEOTIDE SEQUENCE</scope>
    <source>
        <strain evidence="2">CHK130-7132</strain>
    </source>
</reference>
<reference evidence="2" key="1">
    <citation type="journal article" date="2021" name="PeerJ">
        <title>Extensive microbial diversity within the chicken gut microbiome revealed by metagenomics and culture.</title>
        <authorList>
            <person name="Gilroy R."/>
            <person name="Ravi A."/>
            <person name="Getino M."/>
            <person name="Pursley I."/>
            <person name="Horton D.L."/>
            <person name="Alikhan N.F."/>
            <person name="Baker D."/>
            <person name="Gharbi K."/>
            <person name="Hall N."/>
            <person name="Watson M."/>
            <person name="Adriaenssens E.M."/>
            <person name="Foster-Nyarko E."/>
            <person name="Jarju S."/>
            <person name="Secka A."/>
            <person name="Antonio M."/>
            <person name="Oren A."/>
            <person name="Chaudhuri R.R."/>
            <person name="La Ragione R."/>
            <person name="Hildebrand F."/>
            <person name="Pallen M.J."/>
        </authorList>
    </citation>
    <scope>NUCLEOTIDE SEQUENCE</scope>
    <source>
        <strain evidence="2">CHK130-7132</strain>
    </source>
</reference>
<dbReference type="GO" id="GO:0016747">
    <property type="term" value="F:acyltransferase activity, transferring groups other than amino-acyl groups"/>
    <property type="evidence" value="ECO:0007669"/>
    <property type="project" value="InterPro"/>
</dbReference>
<comment type="caution">
    <text evidence="2">The sequence shown here is derived from an EMBL/GenBank/DDBJ whole genome shotgun (WGS) entry which is preliminary data.</text>
</comment>
<organism evidence="2 3">
    <name type="scientific">Candidatus Brachybacterium intestinipullorum</name>
    <dbReference type="NCBI Taxonomy" id="2838512"/>
    <lineage>
        <taxon>Bacteria</taxon>
        <taxon>Bacillati</taxon>
        <taxon>Actinomycetota</taxon>
        <taxon>Actinomycetes</taxon>
        <taxon>Micrococcales</taxon>
        <taxon>Dermabacteraceae</taxon>
        <taxon>Brachybacterium</taxon>
    </lineage>
</organism>
<sequence length="167" mass="18116">MPLEFPLRGARLDLRPFTSSDAAAAHRIYGDAGVMRHVGEGEPSSPEQTARMLVEYAAHQGRHGFAFWAVIERETGALIGDAGLEVTAQGVELGYTLARNRWGHGFATEAGRLCVAAADGPLGLRRLVALADVENPASAAVLGRLGFVEDRVVRAYGRPHRRFVRER</sequence>
<dbReference type="Gene3D" id="3.40.630.30">
    <property type="match status" value="1"/>
</dbReference>
<name>A0A9D2Q0H2_9MICO</name>
<dbReference type="InterPro" id="IPR000182">
    <property type="entry name" value="GNAT_dom"/>
</dbReference>
<evidence type="ECO:0000259" key="1">
    <source>
        <dbReference type="PROSITE" id="PS51186"/>
    </source>
</evidence>
<feature type="domain" description="N-acetyltransferase" evidence="1">
    <location>
        <begin position="12"/>
        <end position="167"/>
    </location>
</feature>
<dbReference type="Proteomes" id="UP000823854">
    <property type="component" value="Unassembled WGS sequence"/>
</dbReference>
<dbReference type="PROSITE" id="PS51186">
    <property type="entry name" value="GNAT"/>
    <property type="match status" value="1"/>
</dbReference>
<dbReference type="AlphaFoldDB" id="A0A9D2Q0H2"/>
<proteinExistence type="predicted"/>
<evidence type="ECO:0000313" key="2">
    <source>
        <dbReference type="EMBL" id="HJC69754.1"/>
    </source>
</evidence>
<dbReference type="PANTHER" id="PTHR43792">
    <property type="entry name" value="GNAT FAMILY, PUTATIVE (AFU_ORTHOLOGUE AFUA_3G00765)-RELATED-RELATED"/>
    <property type="match status" value="1"/>
</dbReference>
<dbReference type="EMBL" id="DWWC01000181">
    <property type="protein sequence ID" value="HJC69754.1"/>
    <property type="molecule type" value="Genomic_DNA"/>
</dbReference>
<protein>
    <submittedName>
        <fullName evidence="2">GNAT family N-acetyltransferase</fullName>
    </submittedName>
</protein>
<dbReference type="PANTHER" id="PTHR43792:SF1">
    <property type="entry name" value="N-ACETYLTRANSFERASE DOMAIN-CONTAINING PROTEIN"/>
    <property type="match status" value="1"/>
</dbReference>
<dbReference type="Pfam" id="PF13302">
    <property type="entry name" value="Acetyltransf_3"/>
    <property type="match status" value="1"/>
</dbReference>